<dbReference type="OrthoDB" id="5823761at2759"/>
<dbReference type="SUPFAM" id="SSF57180">
    <property type="entry name" value="Cellulose-binding domain"/>
    <property type="match status" value="1"/>
</dbReference>
<dbReference type="InterPro" id="IPR001547">
    <property type="entry name" value="Glyco_hydro_5"/>
</dbReference>
<evidence type="ECO:0000313" key="10">
    <source>
        <dbReference type="EMBL" id="TFK20294.1"/>
    </source>
</evidence>
<name>A0A5C3KJH1_COPMA</name>
<dbReference type="EC" id="3.2.1.4" evidence="3"/>
<accession>A0A5C3KJH1</accession>
<dbReference type="EMBL" id="ML210305">
    <property type="protein sequence ID" value="TFK20294.1"/>
    <property type="molecule type" value="Genomic_DNA"/>
</dbReference>
<evidence type="ECO:0000256" key="2">
    <source>
        <dbReference type="ARBA" id="ARBA00005641"/>
    </source>
</evidence>
<feature type="signal peptide" evidence="8">
    <location>
        <begin position="1"/>
        <end position="22"/>
    </location>
</feature>
<keyword evidence="4 8" id="KW-0732">Signal</keyword>
<organism evidence="10 11">
    <name type="scientific">Coprinopsis marcescibilis</name>
    <name type="common">Agaric fungus</name>
    <name type="synonym">Psathyrella marcescibilis</name>
    <dbReference type="NCBI Taxonomy" id="230819"/>
    <lineage>
        <taxon>Eukaryota</taxon>
        <taxon>Fungi</taxon>
        <taxon>Dikarya</taxon>
        <taxon>Basidiomycota</taxon>
        <taxon>Agaricomycotina</taxon>
        <taxon>Agaricomycetes</taxon>
        <taxon>Agaricomycetidae</taxon>
        <taxon>Agaricales</taxon>
        <taxon>Agaricineae</taxon>
        <taxon>Psathyrellaceae</taxon>
        <taxon>Coprinopsis</taxon>
    </lineage>
</organism>
<dbReference type="PROSITE" id="PS51164">
    <property type="entry name" value="CBM1_2"/>
    <property type="match status" value="1"/>
</dbReference>
<dbReference type="STRING" id="230819.A0A5C3KJH1"/>
<dbReference type="Pfam" id="PF00150">
    <property type="entry name" value="Cellulase"/>
    <property type="match status" value="2"/>
</dbReference>
<evidence type="ECO:0000313" key="11">
    <source>
        <dbReference type="Proteomes" id="UP000307440"/>
    </source>
</evidence>
<dbReference type="SUPFAM" id="SSF51445">
    <property type="entry name" value="(Trans)glycosidases"/>
    <property type="match status" value="1"/>
</dbReference>
<dbReference type="InterPro" id="IPR000254">
    <property type="entry name" value="CBD"/>
</dbReference>
<evidence type="ECO:0000256" key="6">
    <source>
        <dbReference type="ARBA" id="ARBA00023295"/>
    </source>
</evidence>
<evidence type="ECO:0000259" key="9">
    <source>
        <dbReference type="PROSITE" id="PS51164"/>
    </source>
</evidence>
<evidence type="ECO:0000256" key="8">
    <source>
        <dbReference type="SAM" id="SignalP"/>
    </source>
</evidence>
<evidence type="ECO:0000256" key="5">
    <source>
        <dbReference type="ARBA" id="ARBA00022801"/>
    </source>
</evidence>
<dbReference type="PROSITE" id="PS00659">
    <property type="entry name" value="GLYCOSYL_HYDROL_F5"/>
    <property type="match status" value="1"/>
</dbReference>
<dbReference type="PANTHER" id="PTHR34142">
    <property type="entry name" value="ENDO-BETA-1,4-GLUCANASE A"/>
    <property type="match status" value="1"/>
</dbReference>
<dbReference type="PANTHER" id="PTHR34142:SF1">
    <property type="entry name" value="GLYCOSIDE HYDROLASE FAMILY 5 DOMAIN-CONTAINING PROTEIN"/>
    <property type="match status" value="1"/>
</dbReference>
<dbReference type="GO" id="GO:0005576">
    <property type="term" value="C:extracellular region"/>
    <property type="evidence" value="ECO:0007669"/>
    <property type="project" value="InterPro"/>
</dbReference>
<dbReference type="Proteomes" id="UP000307440">
    <property type="component" value="Unassembled WGS sequence"/>
</dbReference>
<dbReference type="GO" id="GO:0030248">
    <property type="term" value="F:cellulose binding"/>
    <property type="evidence" value="ECO:0007669"/>
    <property type="project" value="InterPro"/>
</dbReference>
<dbReference type="InterPro" id="IPR035971">
    <property type="entry name" value="CBD_sf"/>
</dbReference>
<dbReference type="Pfam" id="PF00734">
    <property type="entry name" value="CBM_1"/>
    <property type="match status" value="1"/>
</dbReference>
<evidence type="ECO:0000256" key="1">
    <source>
        <dbReference type="ARBA" id="ARBA00000966"/>
    </source>
</evidence>
<evidence type="ECO:0000256" key="4">
    <source>
        <dbReference type="ARBA" id="ARBA00022729"/>
    </source>
</evidence>
<sequence length="384" mass="41529">MRSTMSLFSAVFLALLSTTAIAQVTVGPYGQCGGASYTGPTQCESGLVCQVVNQWYHQCVPGSAVPTPIPTPTPTQNPPVSTTSRPVVTACPGAVAKFQYFGVNQAGAEFGNNVIPGLLGTHYTWPSPTSIDFFTREGFNSFRIPFQLERLNPPARGLTGSFDQPYLQGLKDTVSYITRKGAYAIIELWTNLANEFKNDERVVFDVMNEPHTMEARVVFDLNQAAVNAIRAAGATRQLILVEGTSWTGAWTWTTSSGNGNVFQNIKDPNNNVAIEMHQYLDSDGSGTSPLCVSSSIGRERLAAATAWLKQHNLKGFLGELGAGSNPTCIEAVKGAICSLQESGVWIGFAWWSAGPWWGDYFQSIEPPNGPALVDMYPQAIKPFI</sequence>
<evidence type="ECO:0000256" key="7">
    <source>
        <dbReference type="RuleBase" id="RU361153"/>
    </source>
</evidence>
<reference evidence="10 11" key="1">
    <citation type="journal article" date="2019" name="Nat. Ecol. Evol.">
        <title>Megaphylogeny resolves global patterns of mushroom evolution.</title>
        <authorList>
            <person name="Varga T."/>
            <person name="Krizsan K."/>
            <person name="Foldi C."/>
            <person name="Dima B."/>
            <person name="Sanchez-Garcia M."/>
            <person name="Sanchez-Ramirez S."/>
            <person name="Szollosi G.J."/>
            <person name="Szarkandi J.G."/>
            <person name="Papp V."/>
            <person name="Albert L."/>
            <person name="Andreopoulos W."/>
            <person name="Angelini C."/>
            <person name="Antonin V."/>
            <person name="Barry K.W."/>
            <person name="Bougher N.L."/>
            <person name="Buchanan P."/>
            <person name="Buyck B."/>
            <person name="Bense V."/>
            <person name="Catcheside P."/>
            <person name="Chovatia M."/>
            <person name="Cooper J."/>
            <person name="Damon W."/>
            <person name="Desjardin D."/>
            <person name="Finy P."/>
            <person name="Geml J."/>
            <person name="Haridas S."/>
            <person name="Hughes K."/>
            <person name="Justo A."/>
            <person name="Karasinski D."/>
            <person name="Kautmanova I."/>
            <person name="Kiss B."/>
            <person name="Kocsube S."/>
            <person name="Kotiranta H."/>
            <person name="LaButti K.M."/>
            <person name="Lechner B.E."/>
            <person name="Liimatainen K."/>
            <person name="Lipzen A."/>
            <person name="Lukacs Z."/>
            <person name="Mihaltcheva S."/>
            <person name="Morgado L.N."/>
            <person name="Niskanen T."/>
            <person name="Noordeloos M.E."/>
            <person name="Ohm R.A."/>
            <person name="Ortiz-Santana B."/>
            <person name="Ovrebo C."/>
            <person name="Racz N."/>
            <person name="Riley R."/>
            <person name="Savchenko A."/>
            <person name="Shiryaev A."/>
            <person name="Soop K."/>
            <person name="Spirin V."/>
            <person name="Szebenyi C."/>
            <person name="Tomsovsky M."/>
            <person name="Tulloss R.E."/>
            <person name="Uehling J."/>
            <person name="Grigoriev I.V."/>
            <person name="Vagvolgyi C."/>
            <person name="Papp T."/>
            <person name="Martin F.M."/>
            <person name="Miettinen O."/>
            <person name="Hibbett D.S."/>
            <person name="Nagy L.G."/>
        </authorList>
    </citation>
    <scope>NUCLEOTIDE SEQUENCE [LARGE SCALE GENOMIC DNA]</scope>
    <source>
        <strain evidence="10 11">CBS 121175</strain>
    </source>
</reference>
<dbReference type="SMART" id="SM00236">
    <property type="entry name" value="fCBD"/>
    <property type="match status" value="1"/>
</dbReference>
<dbReference type="GO" id="GO:0009251">
    <property type="term" value="P:glucan catabolic process"/>
    <property type="evidence" value="ECO:0007669"/>
    <property type="project" value="TreeGrafter"/>
</dbReference>
<comment type="catalytic activity">
    <reaction evidence="1">
        <text>Endohydrolysis of (1-&gt;4)-beta-D-glucosidic linkages in cellulose, lichenin and cereal beta-D-glucans.</text>
        <dbReference type="EC" id="3.2.1.4"/>
    </reaction>
</comment>
<dbReference type="GO" id="GO:0008810">
    <property type="term" value="F:cellulase activity"/>
    <property type="evidence" value="ECO:0007669"/>
    <property type="project" value="UniProtKB-EC"/>
</dbReference>
<comment type="similarity">
    <text evidence="2 7">Belongs to the glycosyl hydrolase 5 (cellulase A) family.</text>
</comment>
<keyword evidence="11" id="KW-1185">Reference proteome</keyword>
<proteinExistence type="inferred from homology"/>
<protein>
    <recommendedName>
        <fullName evidence="3">cellulase</fullName>
        <ecNumber evidence="3">3.2.1.4</ecNumber>
    </recommendedName>
</protein>
<dbReference type="AlphaFoldDB" id="A0A5C3KJH1"/>
<dbReference type="Gene3D" id="3.20.20.80">
    <property type="entry name" value="Glycosidases"/>
    <property type="match status" value="2"/>
</dbReference>
<dbReference type="InterPro" id="IPR017853">
    <property type="entry name" value="GH"/>
</dbReference>
<dbReference type="InterPro" id="IPR018087">
    <property type="entry name" value="Glyco_hydro_5_CS"/>
</dbReference>
<dbReference type="PROSITE" id="PS00562">
    <property type="entry name" value="CBM1_1"/>
    <property type="match status" value="1"/>
</dbReference>
<feature type="domain" description="CBM1" evidence="9">
    <location>
        <begin position="24"/>
        <end position="60"/>
    </location>
</feature>
<gene>
    <name evidence="10" type="ORF">FA15DRAFT_682610</name>
</gene>
<evidence type="ECO:0000256" key="3">
    <source>
        <dbReference type="ARBA" id="ARBA00012601"/>
    </source>
</evidence>
<keyword evidence="5 7" id="KW-0378">Hydrolase</keyword>
<keyword evidence="6 7" id="KW-0326">Glycosidase</keyword>
<feature type="chain" id="PRO_5022838170" description="cellulase" evidence="8">
    <location>
        <begin position="23"/>
        <end position="384"/>
    </location>
</feature>